<dbReference type="Proteomes" id="UP000594263">
    <property type="component" value="Unplaced"/>
</dbReference>
<evidence type="ECO:0000313" key="4">
    <source>
        <dbReference type="Proteomes" id="UP000594263"/>
    </source>
</evidence>
<feature type="domain" description="C2HC zinc finger plants" evidence="2">
    <location>
        <begin position="132"/>
        <end position="176"/>
    </location>
</feature>
<protein>
    <recommendedName>
        <fullName evidence="2">C2HC zinc finger plants domain-containing protein</fullName>
    </recommendedName>
</protein>
<accession>A0A7N0UNQ0</accession>
<evidence type="ECO:0000313" key="3">
    <source>
        <dbReference type="EnsemblPlants" id="Kaladp0076s0162.1.v1.1"/>
    </source>
</evidence>
<dbReference type="EnsemblPlants" id="Kaladp0076s0162.1.v1.1">
    <property type="protein sequence ID" value="Kaladp0076s0162.1.v1.1"/>
    <property type="gene ID" value="Kaladp0076s0162.v1.1"/>
</dbReference>
<dbReference type="AlphaFoldDB" id="A0A7N0UNQ0"/>
<dbReference type="PANTHER" id="PTHR35513">
    <property type="entry name" value="OS02G0158600 PROTEIN"/>
    <property type="match status" value="1"/>
</dbReference>
<name>A0A7N0UNQ0_KALFE</name>
<dbReference type="Gramene" id="Kaladp0076s0162.1.v1.1">
    <property type="protein sequence ID" value="Kaladp0076s0162.1.v1.1"/>
    <property type="gene ID" value="Kaladp0076s0162.v1.1"/>
</dbReference>
<feature type="compositionally biased region" description="Low complexity" evidence="1">
    <location>
        <begin position="20"/>
        <end position="38"/>
    </location>
</feature>
<organism evidence="3 4">
    <name type="scientific">Kalanchoe fedtschenkoi</name>
    <name type="common">Lavender scallops</name>
    <name type="synonym">South American air plant</name>
    <dbReference type="NCBI Taxonomy" id="63787"/>
    <lineage>
        <taxon>Eukaryota</taxon>
        <taxon>Viridiplantae</taxon>
        <taxon>Streptophyta</taxon>
        <taxon>Embryophyta</taxon>
        <taxon>Tracheophyta</taxon>
        <taxon>Spermatophyta</taxon>
        <taxon>Magnoliopsida</taxon>
        <taxon>eudicotyledons</taxon>
        <taxon>Gunneridae</taxon>
        <taxon>Pentapetalae</taxon>
        <taxon>Saxifragales</taxon>
        <taxon>Crassulaceae</taxon>
        <taxon>Kalanchoe</taxon>
    </lineage>
</organism>
<dbReference type="InterPro" id="IPR056971">
    <property type="entry name" value="Znf-C2HC_3"/>
</dbReference>
<evidence type="ECO:0000256" key="1">
    <source>
        <dbReference type="SAM" id="MobiDB-lite"/>
    </source>
</evidence>
<dbReference type="Pfam" id="PF25017">
    <property type="entry name" value="zf-C2HC_3"/>
    <property type="match status" value="1"/>
</dbReference>
<keyword evidence="4" id="KW-1185">Reference proteome</keyword>
<dbReference type="PANTHER" id="PTHR35513:SF1">
    <property type="entry name" value="OS02G0158600 PROTEIN"/>
    <property type="match status" value="1"/>
</dbReference>
<sequence length="177" mass="19224">MHLPGNMMEKDSAAAAHTMMMPDTSSSSSSSSDSPDSSGVRDLLAMARRLILDGNPSQALQAVLMAMKIKGGDQAMLQSLHRARELYRQRLHETTEMDRLASLFAECAISEADPEPAPTFHNAVYPLNNNGTAILAETGRDQIVLDAFADGSSFICLQCGGLVSVNRKDEHYTYWCG</sequence>
<feature type="region of interest" description="Disordered" evidence="1">
    <location>
        <begin position="20"/>
        <end position="40"/>
    </location>
</feature>
<evidence type="ECO:0000259" key="2">
    <source>
        <dbReference type="Pfam" id="PF25017"/>
    </source>
</evidence>
<dbReference type="OMA" id="DEHYTYW"/>
<reference evidence="3" key="1">
    <citation type="submission" date="2021-01" db="UniProtKB">
        <authorList>
            <consortium name="EnsemblPlants"/>
        </authorList>
    </citation>
    <scope>IDENTIFICATION</scope>
</reference>
<proteinExistence type="predicted"/>